<sequence precursor="true">MKKKLLSVLMCATMVTGLLAGCASAPKDTAEKSTAAASNTADTKSAEASGETKSTTANLKIGVAYCQLSAPAVKVFAQGIQEKAKELGIELIELDGGWDPSKQTDQINSLVSQKVDGIVLNPVDGTSIIPAVKAAHEAGVPVVMGAMNIDESGSEYITSFVGADDEDVGKSAGEMLKKALGEKGGKVAIVEGSAGTSAQILRTKGFEEAVAGSNIEIVTKLAGDYDKAKAMTVTEDILTKFPDIAGIWVHDDTMCVGVVQAMKSMGVTGKDVAVVSYNGSKAGADMVKSGEIIATSVQPLVEEGRTSLDVLVKAINGEKVESWYKDKIDLLDSTNVNDYDPSLLW</sequence>
<evidence type="ECO:0000313" key="7">
    <source>
        <dbReference type="Proteomes" id="UP000306509"/>
    </source>
</evidence>
<protein>
    <submittedName>
        <fullName evidence="6">D-ribose-binding periplasmic protein</fullName>
    </submittedName>
</protein>
<dbReference type="GO" id="GO:0030313">
    <property type="term" value="C:cell envelope"/>
    <property type="evidence" value="ECO:0007669"/>
    <property type="project" value="UniProtKB-SubCell"/>
</dbReference>
<dbReference type="SUPFAM" id="SSF53822">
    <property type="entry name" value="Periplasmic binding protein-like I"/>
    <property type="match status" value="1"/>
</dbReference>
<dbReference type="CDD" id="cd01536">
    <property type="entry name" value="PBP1_ABC_sugar_binding-like"/>
    <property type="match status" value="1"/>
</dbReference>
<dbReference type="Gene3D" id="3.40.50.2300">
    <property type="match status" value="2"/>
</dbReference>
<evidence type="ECO:0000259" key="5">
    <source>
        <dbReference type="Pfam" id="PF13407"/>
    </source>
</evidence>
<dbReference type="PANTHER" id="PTHR46847:SF1">
    <property type="entry name" value="D-ALLOSE-BINDING PERIPLASMIC PROTEIN-RELATED"/>
    <property type="match status" value="1"/>
</dbReference>
<feature type="chain" id="PRO_5038472950" evidence="4">
    <location>
        <begin position="21"/>
        <end position="345"/>
    </location>
</feature>
<comment type="similarity">
    <text evidence="2">Belongs to the bacterial solute-binding protein 2 family.</text>
</comment>
<dbReference type="Pfam" id="PF13407">
    <property type="entry name" value="Peripla_BP_4"/>
    <property type="match status" value="1"/>
</dbReference>
<dbReference type="GO" id="GO:0030246">
    <property type="term" value="F:carbohydrate binding"/>
    <property type="evidence" value="ECO:0007669"/>
    <property type="project" value="UniProtKB-ARBA"/>
</dbReference>
<feature type="signal peptide" evidence="4">
    <location>
        <begin position="1"/>
        <end position="20"/>
    </location>
</feature>
<dbReference type="STRING" id="180332.GCA_000797495_00105"/>
<dbReference type="AlphaFoldDB" id="A0A4U8Q2X3"/>
<keyword evidence="7" id="KW-1185">Reference proteome</keyword>
<dbReference type="Proteomes" id="UP000306509">
    <property type="component" value="Unassembled WGS sequence"/>
</dbReference>
<evidence type="ECO:0000256" key="4">
    <source>
        <dbReference type="SAM" id="SignalP"/>
    </source>
</evidence>
<dbReference type="RefSeq" id="WP_027291898.1">
    <property type="nucleotide sequence ID" value="NZ_CAUSDN010000015.1"/>
</dbReference>
<proteinExistence type="inferred from homology"/>
<evidence type="ECO:0000256" key="2">
    <source>
        <dbReference type="ARBA" id="ARBA00007639"/>
    </source>
</evidence>
<gene>
    <name evidence="6" type="primary">rbsB_15</name>
    <name evidence="6" type="ORF">DSM106044_04653</name>
</gene>
<feature type="domain" description="Periplasmic binding protein" evidence="5">
    <location>
        <begin position="64"/>
        <end position="319"/>
    </location>
</feature>
<evidence type="ECO:0000256" key="3">
    <source>
        <dbReference type="ARBA" id="ARBA00022729"/>
    </source>
</evidence>
<dbReference type="PANTHER" id="PTHR46847">
    <property type="entry name" value="D-ALLOSE-BINDING PERIPLASMIC PROTEIN-RELATED"/>
    <property type="match status" value="1"/>
</dbReference>
<dbReference type="InterPro" id="IPR025997">
    <property type="entry name" value="SBP_2_dom"/>
</dbReference>
<reference evidence="6 7" key="1">
    <citation type="journal article" date="2019" name="Anaerobe">
        <title>Detection of Robinsoniella peoriensis in multiple bone samples of a trauma patient.</title>
        <authorList>
            <person name="Schrottner P."/>
            <person name="Hartwich K."/>
            <person name="Bunk B."/>
            <person name="Schober I."/>
            <person name="Helbig S."/>
            <person name="Rudolph W.W."/>
            <person name="Gunzer F."/>
        </authorList>
    </citation>
    <scope>NUCLEOTIDE SEQUENCE [LARGE SCALE GENOMIC DNA]</scope>
    <source>
        <strain evidence="6 7">DSM 106044</strain>
    </source>
</reference>
<accession>A0A4U8Q2X3</accession>
<dbReference type="PROSITE" id="PS51257">
    <property type="entry name" value="PROKAR_LIPOPROTEIN"/>
    <property type="match status" value="1"/>
</dbReference>
<comment type="caution">
    <text evidence="6">The sequence shown here is derived from an EMBL/GenBank/DDBJ whole genome shotgun (WGS) entry which is preliminary data.</text>
</comment>
<organism evidence="6 7">
    <name type="scientific">Robinsoniella peoriensis</name>
    <dbReference type="NCBI Taxonomy" id="180332"/>
    <lineage>
        <taxon>Bacteria</taxon>
        <taxon>Bacillati</taxon>
        <taxon>Bacillota</taxon>
        <taxon>Clostridia</taxon>
        <taxon>Lachnospirales</taxon>
        <taxon>Lachnospiraceae</taxon>
        <taxon>Robinsoniella</taxon>
    </lineage>
</organism>
<evidence type="ECO:0000256" key="1">
    <source>
        <dbReference type="ARBA" id="ARBA00004196"/>
    </source>
</evidence>
<dbReference type="InterPro" id="IPR028082">
    <property type="entry name" value="Peripla_BP_I"/>
</dbReference>
<keyword evidence="3 4" id="KW-0732">Signal</keyword>
<evidence type="ECO:0000313" key="6">
    <source>
        <dbReference type="EMBL" id="TLC98543.1"/>
    </source>
</evidence>
<dbReference type="EMBL" id="QGQD01000092">
    <property type="protein sequence ID" value="TLC98543.1"/>
    <property type="molecule type" value="Genomic_DNA"/>
</dbReference>
<name>A0A4U8Q2X3_9FIRM</name>
<comment type="subcellular location">
    <subcellularLocation>
        <location evidence="1">Cell envelope</location>
    </subcellularLocation>
</comment>